<evidence type="ECO:0000313" key="5">
    <source>
        <dbReference type="Proteomes" id="UP000277811"/>
    </source>
</evidence>
<accession>A0A498RDF5</accession>
<evidence type="ECO:0000256" key="1">
    <source>
        <dbReference type="ARBA" id="ARBA00023125"/>
    </source>
</evidence>
<evidence type="ECO:0000259" key="3">
    <source>
        <dbReference type="PROSITE" id="PS50977"/>
    </source>
</evidence>
<dbReference type="GO" id="GO:0003677">
    <property type="term" value="F:DNA binding"/>
    <property type="evidence" value="ECO:0007669"/>
    <property type="project" value="UniProtKB-UniRule"/>
</dbReference>
<dbReference type="PANTHER" id="PTHR43479">
    <property type="entry name" value="ACREF/ENVCD OPERON REPRESSOR-RELATED"/>
    <property type="match status" value="1"/>
</dbReference>
<name>A0A498RDF5_9FIRM</name>
<dbReference type="Gene3D" id="1.10.357.10">
    <property type="entry name" value="Tetracycline Repressor, domain 2"/>
    <property type="match status" value="1"/>
</dbReference>
<dbReference type="PROSITE" id="PS50977">
    <property type="entry name" value="HTH_TETR_2"/>
    <property type="match status" value="1"/>
</dbReference>
<dbReference type="OrthoDB" id="9810250at2"/>
<dbReference type="EMBL" id="UPPP01000116">
    <property type="protein sequence ID" value="VBB09349.1"/>
    <property type="molecule type" value="Genomic_DNA"/>
</dbReference>
<feature type="DNA-binding region" description="H-T-H motif" evidence="2">
    <location>
        <begin position="37"/>
        <end position="56"/>
    </location>
</feature>
<dbReference type="RefSeq" id="WP_122630138.1">
    <property type="nucleotide sequence ID" value="NZ_UPPP01000116.1"/>
</dbReference>
<dbReference type="Pfam" id="PF00440">
    <property type="entry name" value="TetR_N"/>
    <property type="match status" value="1"/>
</dbReference>
<evidence type="ECO:0000313" key="4">
    <source>
        <dbReference type="EMBL" id="VBB09349.1"/>
    </source>
</evidence>
<protein>
    <submittedName>
        <fullName evidence="4">Tetr bacterial regulatory protein hth signature</fullName>
    </submittedName>
</protein>
<dbReference type="PRINTS" id="PR00455">
    <property type="entry name" value="HTHTETR"/>
</dbReference>
<feature type="domain" description="HTH tetR-type" evidence="3">
    <location>
        <begin position="14"/>
        <end position="74"/>
    </location>
</feature>
<keyword evidence="1 2" id="KW-0238">DNA-binding</keyword>
<evidence type="ECO:0000256" key="2">
    <source>
        <dbReference type="PROSITE-ProRule" id="PRU00335"/>
    </source>
</evidence>
<dbReference type="Proteomes" id="UP000277811">
    <property type="component" value="Unassembled WGS sequence"/>
</dbReference>
<sequence>MERKTVRKTDRRTLYTKMVIKDALLELMKERGFEQLTVTAVCEEAEVTRATFYLHFDSLTAVLDEILVEALKMAENSSANPNEDMLQMLHLITNGERDPEKLQKHDTLLPVCQRVADLPKYRVLFLDESLSSYIIKKMFQAEKEKMIPLLMQYCNLPKKEAEMLFFFVMYGSFSINKMLGWKKDRNWYEIQGTLIRFILGGMDALR</sequence>
<dbReference type="InterPro" id="IPR001647">
    <property type="entry name" value="HTH_TetR"/>
</dbReference>
<dbReference type="SUPFAM" id="SSF46689">
    <property type="entry name" value="Homeodomain-like"/>
    <property type="match status" value="1"/>
</dbReference>
<organism evidence="4 5">
    <name type="scientific">Lucifera butyrica</name>
    <dbReference type="NCBI Taxonomy" id="1351585"/>
    <lineage>
        <taxon>Bacteria</taxon>
        <taxon>Bacillati</taxon>
        <taxon>Bacillota</taxon>
        <taxon>Negativicutes</taxon>
        <taxon>Veillonellales</taxon>
        <taxon>Veillonellaceae</taxon>
        <taxon>Lucifera</taxon>
    </lineage>
</organism>
<dbReference type="InterPro" id="IPR009057">
    <property type="entry name" value="Homeodomain-like_sf"/>
</dbReference>
<gene>
    <name evidence="4" type="ORF">LUCI_4639</name>
</gene>
<dbReference type="AlphaFoldDB" id="A0A498RDF5"/>
<reference evidence="4 5" key="1">
    <citation type="submission" date="2018-06" db="EMBL/GenBank/DDBJ databases">
        <authorList>
            <person name="Strepis N."/>
        </authorList>
    </citation>
    <scope>NUCLEOTIDE SEQUENCE [LARGE SCALE GENOMIC DNA]</scope>
    <source>
        <strain evidence="4">LUCI</strain>
    </source>
</reference>
<dbReference type="PANTHER" id="PTHR43479:SF7">
    <property type="entry name" value="TETR-FAMILY TRANSCRIPTIONAL REGULATOR"/>
    <property type="match status" value="1"/>
</dbReference>
<keyword evidence="5" id="KW-1185">Reference proteome</keyword>
<dbReference type="InterPro" id="IPR050624">
    <property type="entry name" value="HTH-type_Tx_Regulator"/>
</dbReference>
<proteinExistence type="predicted"/>